<accession>A0ABN6SV39</accession>
<gene>
    <name evidence="1" type="ORF">Vsou_26620</name>
</gene>
<protein>
    <submittedName>
        <fullName evidence="1">Uncharacterized protein</fullName>
    </submittedName>
</protein>
<sequence>MLGLYLGKSFINIMCVIDIVSTAIDLIKGIFGKLISSNVLISIKERQNPLVSEYVIKYGEKCPGLSINEDVSMDRETGWYQVLTIGVGTKLSINRASVSLTSSDGSMKLLIKLMSGERLKSSEEFVMTCGEPKESIYGKSVIDLLINLDVVSRFLNVIKERRKLSDGSIDELLRFLGNAKLGVEQDLRRLVSMYQWFEG</sequence>
<evidence type="ECO:0000313" key="2">
    <source>
        <dbReference type="Proteomes" id="UP001060771"/>
    </source>
</evidence>
<proteinExistence type="predicted"/>
<reference evidence="2" key="1">
    <citation type="submission" date="2022-09" db="EMBL/GenBank/DDBJ databases">
        <title>Complete genome sequence of Vulcanisaeta souniana.</title>
        <authorList>
            <person name="Kato S."/>
            <person name="Itoh T."/>
            <person name="Ohkuma M."/>
        </authorList>
    </citation>
    <scope>NUCLEOTIDE SEQUENCE [LARGE SCALE GENOMIC DNA]</scope>
    <source>
        <strain evidence="2">JCM 11219</strain>
    </source>
</reference>
<dbReference type="Proteomes" id="UP001060771">
    <property type="component" value="Chromosome"/>
</dbReference>
<evidence type="ECO:0000313" key="1">
    <source>
        <dbReference type="EMBL" id="BDR93569.1"/>
    </source>
</evidence>
<name>A0ABN6SV39_9CREN</name>
<dbReference type="EMBL" id="AP026830">
    <property type="protein sequence ID" value="BDR93569.1"/>
    <property type="molecule type" value="Genomic_DNA"/>
</dbReference>
<keyword evidence="2" id="KW-1185">Reference proteome</keyword>
<organism evidence="1 2">
    <name type="scientific">Vulcanisaeta souniana JCM 11219</name>
    <dbReference type="NCBI Taxonomy" id="1293586"/>
    <lineage>
        <taxon>Archaea</taxon>
        <taxon>Thermoproteota</taxon>
        <taxon>Thermoprotei</taxon>
        <taxon>Thermoproteales</taxon>
        <taxon>Thermoproteaceae</taxon>
        <taxon>Vulcanisaeta</taxon>
    </lineage>
</organism>